<protein>
    <recommendedName>
        <fullName evidence="6 16">CDP-diacylglycerol--glycerol-3-phosphate 3-phosphatidyltransferase</fullName>
        <ecNumber evidence="5 16">2.7.8.5</ecNumber>
    </recommendedName>
</protein>
<comment type="subcellular location">
    <subcellularLocation>
        <location evidence="2">Membrane</location>
        <topology evidence="2">Multi-pass membrane protein</topology>
    </subcellularLocation>
</comment>
<evidence type="ECO:0000256" key="8">
    <source>
        <dbReference type="ARBA" id="ARBA00022679"/>
    </source>
</evidence>
<feature type="transmembrane region" description="Helical" evidence="18">
    <location>
        <begin position="87"/>
        <end position="106"/>
    </location>
</feature>
<evidence type="ECO:0000313" key="19">
    <source>
        <dbReference type="EMBL" id="WLD59366.1"/>
    </source>
</evidence>
<dbReference type="GO" id="GO:0050793">
    <property type="term" value="P:regulation of developmental process"/>
    <property type="evidence" value="ECO:0007669"/>
    <property type="project" value="UniProtKB-ARBA"/>
</dbReference>
<evidence type="ECO:0000256" key="3">
    <source>
        <dbReference type="ARBA" id="ARBA00005042"/>
    </source>
</evidence>
<organism evidence="19">
    <name type="scientific">Salinispirillum sp. LH 10-3-1</name>
    <dbReference type="NCBI Taxonomy" id="2952525"/>
    <lineage>
        <taxon>Bacteria</taxon>
        <taxon>Pseudomonadati</taxon>
        <taxon>Pseudomonadota</taxon>
        <taxon>Gammaproteobacteria</taxon>
        <taxon>Oceanospirillales</taxon>
        <taxon>Saccharospirillaceae</taxon>
        <taxon>Salinispirillum</taxon>
    </lineage>
</organism>
<dbReference type="GO" id="GO:0046474">
    <property type="term" value="P:glycerophospholipid biosynthetic process"/>
    <property type="evidence" value="ECO:0007669"/>
    <property type="project" value="TreeGrafter"/>
</dbReference>
<dbReference type="InterPro" id="IPR048254">
    <property type="entry name" value="CDP_ALCOHOL_P_TRANSF_CS"/>
</dbReference>
<comment type="pathway">
    <text evidence="3">Phospholipid metabolism; phosphatidylglycerol biosynthesis; phosphatidylglycerol from CDP-diacylglycerol: step 1/2.</text>
</comment>
<evidence type="ECO:0000256" key="11">
    <source>
        <dbReference type="ARBA" id="ARBA00023098"/>
    </source>
</evidence>
<dbReference type="InterPro" id="IPR043130">
    <property type="entry name" value="CDP-OH_PTrfase_TM_dom"/>
</dbReference>
<dbReference type="GO" id="GO:0036094">
    <property type="term" value="F:small molecule binding"/>
    <property type="evidence" value="ECO:0007669"/>
    <property type="project" value="UniProtKB-ARBA"/>
</dbReference>
<comment type="catalytic activity">
    <reaction evidence="15">
        <text>a CDP-1,2-diacyl-sn-glycerol + sn-glycerol 3-phosphate = a 1,2-diacyl-sn-glycero-3-phospho-(1'-sn-glycero-3'-phosphate) + CMP + H(+)</text>
        <dbReference type="Rhea" id="RHEA:12593"/>
        <dbReference type="ChEBI" id="CHEBI:15378"/>
        <dbReference type="ChEBI" id="CHEBI:57597"/>
        <dbReference type="ChEBI" id="CHEBI:58332"/>
        <dbReference type="ChEBI" id="CHEBI:60110"/>
        <dbReference type="ChEBI" id="CHEBI:60377"/>
        <dbReference type="EC" id="2.7.8.5"/>
    </reaction>
</comment>
<sequence>MNIPNILTSARIVMIPVCVAIYYIPAWWAGLAASAIFILAAITDWLDGYLARKLDQSTPFGAFLDPVADKLIVAAALVVLVETHASFWLTIPAVIIIGREIVISALREWMAELGKRASVAVSMVGKVKTAMQMTAIAILLAALPGSWLADIGVYGLGLLLLQASAVLTLWSMFVYLRAAWPEIHWE</sequence>
<feature type="transmembrane region" description="Helical" evidence="18">
    <location>
        <begin position="20"/>
        <end position="42"/>
    </location>
</feature>
<feature type="transmembrane region" description="Helical" evidence="18">
    <location>
        <begin position="127"/>
        <end position="147"/>
    </location>
</feature>
<dbReference type="InterPro" id="IPR004570">
    <property type="entry name" value="Phosphatidylglycerol_P_synth"/>
</dbReference>
<accession>A0AB38YJ32</accession>
<evidence type="ECO:0000256" key="5">
    <source>
        <dbReference type="ARBA" id="ARBA00013170"/>
    </source>
</evidence>
<dbReference type="RefSeq" id="WP_304996658.1">
    <property type="nucleotide sequence ID" value="NZ_CP101717.1"/>
</dbReference>
<dbReference type="AlphaFoldDB" id="A0AB38YJ32"/>
<keyword evidence="10 18" id="KW-1133">Transmembrane helix</keyword>
<dbReference type="NCBIfam" id="TIGR00560">
    <property type="entry name" value="pgsA"/>
    <property type="match status" value="1"/>
</dbReference>
<dbReference type="Pfam" id="PF01066">
    <property type="entry name" value="CDP-OH_P_transf"/>
    <property type="match status" value="1"/>
</dbReference>
<comment type="similarity">
    <text evidence="4 17">Belongs to the CDP-alcohol phosphatidyltransferase class-I family.</text>
</comment>
<name>A0AB38YJ32_9GAMM</name>
<keyword evidence="11" id="KW-0443">Lipid metabolism</keyword>
<dbReference type="PANTHER" id="PTHR14269">
    <property type="entry name" value="CDP-DIACYLGLYCEROL--GLYCEROL-3-PHOSPHATE 3-PHOSPHATIDYLTRANSFERASE-RELATED"/>
    <property type="match status" value="1"/>
</dbReference>
<evidence type="ECO:0000256" key="14">
    <source>
        <dbReference type="ARBA" id="ARBA00023264"/>
    </source>
</evidence>
<evidence type="ECO:0000256" key="7">
    <source>
        <dbReference type="ARBA" id="ARBA00022516"/>
    </source>
</evidence>
<dbReference type="PANTHER" id="PTHR14269:SF62">
    <property type="entry name" value="CDP-DIACYLGLYCEROL--GLYCEROL-3-PHOSPHATE 3-PHOSPHATIDYLTRANSFERASE 1, CHLOROPLASTIC"/>
    <property type="match status" value="1"/>
</dbReference>
<dbReference type="FunFam" id="1.20.120.1760:FF:000008">
    <property type="entry name" value="CDP-diacylglycerol--glycerol-3-phosphate 3-phosphatidyltransferase 2"/>
    <property type="match status" value="1"/>
</dbReference>
<dbReference type="GO" id="GO:0005886">
    <property type="term" value="C:plasma membrane"/>
    <property type="evidence" value="ECO:0007669"/>
    <property type="project" value="TreeGrafter"/>
</dbReference>
<keyword evidence="14" id="KW-1208">Phospholipid metabolism</keyword>
<comment type="cofactor">
    <cofactor evidence="1">
        <name>Mn(2+)</name>
        <dbReference type="ChEBI" id="CHEBI:29035"/>
    </cofactor>
</comment>
<evidence type="ECO:0000256" key="1">
    <source>
        <dbReference type="ARBA" id="ARBA00001936"/>
    </source>
</evidence>
<evidence type="ECO:0000256" key="4">
    <source>
        <dbReference type="ARBA" id="ARBA00010441"/>
    </source>
</evidence>
<evidence type="ECO:0000256" key="10">
    <source>
        <dbReference type="ARBA" id="ARBA00022989"/>
    </source>
</evidence>
<dbReference type="PROSITE" id="PS00379">
    <property type="entry name" value="CDP_ALCOHOL_P_TRANSF"/>
    <property type="match status" value="1"/>
</dbReference>
<evidence type="ECO:0000256" key="17">
    <source>
        <dbReference type="RuleBase" id="RU003750"/>
    </source>
</evidence>
<evidence type="ECO:0000256" key="9">
    <source>
        <dbReference type="ARBA" id="ARBA00022692"/>
    </source>
</evidence>
<reference evidence="19" key="1">
    <citation type="submission" date="2022-07" db="EMBL/GenBank/DDBJ databases">
        <title>Complete genome sequence of Salinispirillum sp. LH10-3-1 capable of multiple carbohydrate inversion isolated from a soda lake.</title>
        <authorList>
            <person name="Liu J."/>
            <person name="Zhai Y."/>
            <person name="Zhang H."/>
            <person name="Yang H."/>
            <person name="Qu J."/>
            <person name="Li J."/>
        </authorList>
    </citation>
    <scope>NUCLEOTIDE SEQUENCE</scope>
    <source>
        <strain evidence="19">LH 10-3-1</strain>
    </source>
</reference>
<keyword evidence="13" id="KW-0594">Phospholipid biosynthesis</keyword>
<keyword evidence="7" id="KW-0444">Lipid biosynthesis</keyword>
<dbReference type="GO" id="GO:0008444">
    <property type="term" value="F:CDP-diacylglycerol-glycerol-3-phosphate 3-phosphatidyltransferase activity"/>
    <property type="evidence" value="ECO:0007669"/>
    <property type="project" value="UniProtKB-UniRule"/>
</dbReference>
<keyword evidence="9 18" id="KW-0812">Transmembrane</keyword>
<dbReference type="PIRSF" id="PIRSF000847">
    <property type="entry name" value="Phos_ph_gly_syn"/>
    <property type="match status" value="1"/>
</dbReference>
<dbReference type="EC" id="2.7.8.5" evidence="5 16"/>
<evidence type="ECO:0000256" key="6">
    <source>
        <dbReference type="ARBA" id="ARBA00014944"/>
    </source>
</evidence>
<evidence type="ECO:0000256" key="16">
    <source>
        <dbReference type="NCBIfam" id="TIGR00560"/>
    </source>
</evidence>
<dbReference type="InterPro" id="IPR050324">
    <property type="entry name" value="CDP-alcohol_PTase-I"/>
</dbReference>
<evidence type="ECO:0000256" key="15">
    <source>
        <dbReference type="ARBA" id="ARBA00048586"/>
    </source>
</evidence>
<keyword evidence="12 18" id="KW-0472">Membrane</keyword>
<evidence type="ECO:0000256" key="2">
    <source>
        <dbReference type="ARBA" id="ARBA00004141"/>
    </source>
</evidence>
<feature type="transmembrane region" description="Helical" evidence="18">
    <location>
        <begin position="153"/>
        <end position="176"/>
    </location>
</feature>
<keyword evidence="8 17" id="KW-0808">Transferase</keyword>
<gene>
    <name evidence="19" type="primary">pgsA</name>
    <name evidence="19" type="ORF">NFC81_06205</name>
</gene>
<dbReference type="GO" id="GO:0005737">
    <property type="term" value="C:cytoplasm"/>
    <property type="evidence" value="ECO:0007669"/>
    <property type="project" value="UniProtKB-ARBA"/>
</dbReference>
<dbReference type="EMBL" id="CP101717">
    <property type="protein sequence ID" value="WLD59366.1"/>
    <property type="molecule type" value="Genomic_DNA"/>
</dbReference>
<proteinExistence type="inferred from homology"/>
<dbReference type="Gene3D" id="1.20.120.1760">
    <property type="match status" value="1"/>
</dbReference>
<evidence type="ECO:0000256" key="12">
    <source>
        <dbReference type="ARBA" id="ARBA00023136"/>
    </source>
</evidence>
<dbReference type="InterPro" id="IPR000462">
    <property type="entry name" value="CDP-OH_P_trans"/>
</dbReference>
<evidence type="ECO:0000256" key="13">
    <source>
        <dbReference type="ARBA" id="ARBA00023209"/>
    </source>
</evidence>
<evidence type="ECO:0000256" key="18">
    <source>
        <dbReference type="SAM" id="Phobius"/>
    </source>
</evidence>